<organism evidence="1 2">
    <name type="scientific">Duganella callida</name>
    <dbReference type="NCBI Taxonomy" id="2561932"/>
    <lineage>
        <taxon>Bacteria</taxon>
        <taxon>Pseudomonadati</taxon>
        <taxon>Pseudomonadota</taxon>
        <taxon>Betaproteobacteria</taxon>
        <taxon>Burkholderiales</taxon>
        <taxon>Oxalobacteraceae</taxon>
        <taxon>Telluria group</taxon>
        <taxon>Duganella</taxon>
    </lineage>
</organism>
<keyword evidence="2" id="KW-1185">Reference proteome</keyword>
<dbReference type="AlphaFoldDB" id="A0A4Y9SX87"/>
<accession>A0A4Y9SX87</accession>
<proteinExistence type="predicted"/>
<dbReference type="EMBL" id="SPVG01000025">
    <property type="protein sequence ID" value="TFW30157.1"/>
    <property type="molecule type" value="Genomic_DNA"/>
</dbReference>
<evidence type="ECO:0000313" key="1">
    <source>
        <dbReference type="EMBL" id="TFW30157.1"/>
    </source>
</evidence>
<dbReference type="Proteomes" id="UP000297729">
    <property type="component" value="Unassembled WGS sequence"/>
</dbReference>
<protein>
    <submittedName>
        <fullName evidence="1">Uncharacterized protein</fullName>
    </submittedName>
</protein>
<reference evidence="1 2" key="1">
    <citation type="submission" date="2019-03" db="EMBL/GenBank/DDBJ databases">
        <title>Draft Genome Sequence of Duganella callidus sp. nov., a Novel Duganella Species Isolated from Cultivated Soil.</title>
        <authorList>
            <person name="Raths R."/>
            <person name="Peta V."/>
            <person name="Bucking H."/>
        </authorList>
    </citation>
    <scope>NUCLEOTIDE SEQUENCE [LARGE SCALE GENOMIC DNA]</scope>
    <source>
        <strain evidence="1 2">DN04</strain>
    </source>
</reference>
<gene>
    <name evidence="1" type="ORF">E4L98_02555</name>
</gene>
<name>A0A4Y9SX87_9BURK</name>
<evidence type="ECO:0000313" key="2">
    <source>
        <dbReference type="Proteomes" id="UP000297729"/>
    </source>
</evidence>
<dbReference type="RefSeq" id="WP_135200004.1">
    <property type="nucleotide sequence ID" value="NZ_SPVG01000025.1"/>
</dbReference>
<comment type="caution">
    <text evidence="1">The sequence shown here is derived from an EMBL/GenBank/DDBJ whole genome shotgun (WGS) entry which is preliminary data.</text>
</comment>
<sequence>MRVFSISISLPAMNLGTRGKQLLTCAKPTAARAHPARLFAMVCLTLALTACKDDKILQAGAQLSADGKAVTSSFAEYMVASADVKASICELSAFETMLAVRKPGAKAQDWERGAIDCETEKKNDQVYATLISLANDARQVAAAYAALSRLTDEDNADALQQSLAHASEEIAKAAKTTVNPKLGAALGVLSQSVVRIKDAKGVEAFAKAMRNVPDSLRAVLDDDANARFLAEFYRLYDQKVSDIRDMAYQRELVDATVGTAHFVARLGFALNLPNRNDPFFAAFARKYIKPRSVAAAGIEGREKLVEALKDLAAETDNVINIRGTVQSRQEDLADLRNIIKTIKGVVHPE</sequence>